<evidence type="ECO:0000256" key="1">
    <source>
        <dbReference type="ARBA" id="ARBA00022723"/>
    </source>
</evidence>
<feature type="binding site" evidence="5">
    <location>
        <position position="36"/>
    </location>
    <ligand>
        <name>substrate</name>
    </ligand>
</feature>
<feature type="binding site" evidence="5">
    <location>
        <position position="8"/>
    </location>
    <ligand>
        <name>substrate</name>
    </ligand>
</feature>
<dbReference type="EMBL" id="QOVF01000008">
    <property type="protein sequence ID" value="KAA0691299.1"/>
    <property type="molecule type" value="Genomic_DNA"/>
</dbReference>
<organism evidence="9 10">
    <name type="scientific">Halopseudomonas laoshanensis</name>
    <dbReference type="NCBI Taxonomy" id="2268758"/>
    <lineage>
        <taxon>Bacteria</taxon>
        <taxon>Pseudomonadati</taxon>
        <taxon>Pseudomonadota</taxon>
        <taxon>Gammaproteobacteria</taxon>
        <taxon>Pseudomonadales</taxon>
        <taxon>Pseudomonadaceae</taxon>
        <taxon>Halopseudomonas</taxon>
    </lineage>
</organism>
<feature type="binding site" evidence="6">
    <location>
        <position position="126"/>
    </location>
    <ligand>
        <name>Mg(2+)</name>
        <dbReference type="ChEBI" id="CHEBI:18420"/>
    </ligand>
</feature>
<sequence length="158" mass="17781">MFLDADSFKTVVASTPLVSIDLLVSNRDGDILLGQRLNRPAQGTWFVPGGRIYKNESLDQAFQRITEGELGRVFVRQQASMLGVYEHFYHDSVFGQGGDAPSTHYVVIAYQLTLSAEDTLSPPPDQHRLYSWWQRNDMAISDQVHLNSKVYLDACTSI</sequence>
<feature type="short sequence motif" description="Nudix box" evidence="7">
    <location>
        <begin position="50"/>
        <end position="71"/>
    </location>
</feature>
<evidence type="ECO:0000256" key="5">
    <source>
        <dbReference type="PIRSR" id="PIRSR037599-2"/>
    </source>
</evidence>
<keyword evidence="10" id="KW-1185">Reference proteome</keyword>
<feature type="site" description="Critical for catalysis" evidence="4">
    <location>
        <position position="127"/>
    </location>
</feature>
<comment type="caution">
    <text evidence="9">The sequence shown here is derived from an EMBL/GenBank/DDBJ whole genome shotgun (WGS) entry which is preliminary data.</text>
</comment>
<dbReference type="PANTHER" id="PTHR43046">
    <property type="entry name" value="GDP-MANNOSE MANNOSYL HYDROLASE"/>
    <property type="match status" value="1"/>
</dbReference>
<dbReference type="RefSeq" id="WP_149334165.1">
    <property type="nucleotide sequence ID" value="NZ_QOVF01000008.1"/>
</dbReference>
<feature type="domain" description="Nudix hydrolase" evidence="8">
    <location>
        <begin position="13"/>
        <end position="156"/>
    </location>
</feature>
<dbReference type="NCBIfam" id="NF011963">
    <property type="entry name" value="PRK15434.1"/>
    <property type="match status" value="1"/>
</dbReference>
<gene>
    <name evidence="9" type="ORF">DT594_17105</name>
</gene>
<evidence type="ECO:0000256" key="6">
    <source>
        <dbReference type="PIRSR" id="PIRSR037599-3"/>
    </source>
</evidence>
<dbReference type="OrthoDB" id="542521at2"/>
<evidence type="ECO:0000256" key="4">
    <source>
        <dbReference type="PIRSR" id="PIRSR037599-1"/>
    </source>
</evidence>
<feature type="binding site" evidence="6">
    <location>
        <position position="49"/>
    </location>
    <ligand>
        <name>Mg(2+)</name>
        <dbReference type="ChEBI" id="CHEBI:18420"/>
    </ligand>
</feature>
<dbReference type="InterPro" id="IPR000086">
    <property type="entry name" value="NUDIX_hydrolase_dom"/>
</dbReference>
<dbReference type="PANTHER" id="PTHR43046:SF12">
    <property type="entry name" value="GDP-MANNOSE MANNOSYL HYDROLASE"/>
    <property type="match status" value="1"/>
</dbReference>
<dbReference type="InterPro" id="IPR033715">
    <property type="entry name" value="GDPMH"/>
</dbReference>
<keyword evidence="2 9" id="KW-0378">Hydrolase</keyword>
<dbReference type="CDD" id="cd03430">
    <property type="entry name" value="NUDIX_GDPMH_NudD"/>
    <property type="match status" value="1"/>
</dbReference>
<evidence type="ECO:0000256" key="7">
    <source>
        <dbReference type="PIRSR" id="PIRSR037599-4"/>
    </source>
</evidence>
<protein>
    <submittedName>
        <fullName evidence="9">GDP-mannose mannosyl hydrolase</fullName>
    </submittedName>
</protein>
<reference evidence="9 10" key="1">
    <citation type="submission" date="2018-07" db="EMBL/GenBank/DDBJ databases">
        <title>Pseudomonas laoshanensis sp. nov., isolated from soil.</title>
        <authorList>
            <person name="Sun J."/>
            <person name="Yu L."/>
            <person name="Wang M."/>
            <person name="Zhang C."/>
        </authorList>
    </citation>
    <scope>NUCLEOTIDE SEQUENCE [LARGE SCALE GENOMIC DNA]</scope>
    <source>
        <strain evidence="9 10">Y22</strain>
    </source>
</reference>
<accession>A0A7V7GPE7</accession>
<evidence type="ECO:0000259" key="8">
    <source>
        <dbReference type="PROSITE" id="PS51462"/>
    </source>
</evidence>
<keyword evidence="3 6" id="KW-0460">Magnesium</keyword>
<keyword evidence="1 6" id="KW-0479">Metal-binding</keyword>
<evidence type="ECO:0000313" key="9">
    <source>
        <dbReference type="EMBL" id="KAA0691299.1"/>
    </source>
</evidence>
<evidence type="ECO:0000256" key="3">
    <source>
        <dbReference type="ARBA" id="ARBA00022842"/>
    </source>
</evidence>
<name>A0A7V7GPE7_9GAMM</name>
<evidence type="ECO:0000313" key="10">
    <source>
        <dbReference type="Proteomes" id="UP000463138"/>
    </source>
</evidence>
<proteinExistence type="predicted"/>
<dbReference type="AlphaFoldDB" id="A0A7V7GPE7"/>
<comment type="cofactor">
    <cofactor evidence="6">
        <name>Mg(2+)</name>
        <dbReference type="ChEBI" id="CHEBI:18420"/>
    </cofactor>
    <text evidence="6">Binds 1 Mg(2+) ion per subunit.</text>
</comment>
<dbReference type="GO" id="GO:0008727">
    <property type="term" value="F:GDP-mannose mannosyl hydrolase activity"/>
    <property type="evidence" value="ECO:0007669"/>
    <property type="project" value="InterPro"/>
</dbReference>
<dbReference type="InterPro" id="IPR015797">
    <property type="entry name" value="NUDIX_hydrolase-like_dom_sf"/>
</dbReference>
<dbReference type="PROSITE" id="PS51462">
    <property type="entry name" value="NUDIX"/>
    <property type="match status" value="1"/>
</dbReference>
<dbReference type="GO" id="GO:0046872">
    <property type="term" value="F:metal ion binding"/>
    <property type="evidence" value="ECO:0007669"/>
    <property type="project" value="UniProtKB-KW"/>
</dbReference>
<dbReference type="Pfam" id="PF00293">
    <property type="entry name" value="NUDIX"/>
    <property type="match status" value="1"/>
</dbReference>
<dbReference type="Gene3D" id="3.90.79.10">
    <property type="entry name" value="Nucleoside Triphosphate Pyrophosphohydrolase"/>
    <property type="match status" value="1"/>
</dbReference>
<dbReference type="PIRSF" id="PIRSF037599">
    <property type="entry name" value="GDPMH"/>
    <property type="match status" value="1"/>
</dbReference>
<evidence type="ECO:0000256" key="2">
    <source>
        <dbReference type="ARBA" id="ARBA00022801"/>
    </source>
</evidence>
<feature type="binding site" evidence="5">
    <location>
        <begin position="2"/>
        <end position="3"/>
    </location>
    <ligand>
        <name>substrate</name>
    </ligand>
</feature>
<dbReference type="SUPFAM" id="SSF55811">
    <property type="entry name" value="Nudix"/>
    <property type="match status" value="1"/>
</dbReference>
<dbReference type="Proteomes" id="UP000463138">
    <property type="component" value="Unassembled WGS sequence"/>
</dbReference>
<feature type="binding site" evidence="6">
    <location>
        <position position="69"/>
    </location>
    <ligand>
        <name>Mg(2+)</name>
        <dbReference type="ChEBI" id="CHEBI:18420"/>
    </ligand>
</feature>